<sequence precursor="true">MKTAAAATAILTVALCYSSTAQAQWGVTFDAPGPCAPISLSRMPEAMKANIIKEYCQPTSERQRRGQEAVQRARLWEVSNALDQVDQLRRTLPATPFD</sequence>
<name>B2TGV9_PARPJ</name>
<evidence type="ECO:0000313" key="2">
    <source>
        <dbReference type="EMBL" id="ACD21675.1"/>
    </source>
</evidence>
<reference evidence="2 3" key="1">
    <citation type="journal article" date="2011" name="J. Bacteriol.">
        <title>Complete genome sequence of the plant growth-promoting endophyte Burkholderia phytofirmans strain PsJN.</title>
        <authorList>
            <person name="Weilharter A."/>
            <person name="Mitter B."/>
            <person name="Shin M.V."/>
            <person name="Chain P.S."/>
            <person name="Nowak J."/>
            <person name="Sessitsch A."/>
        </authorList>
    </citation>
    <scope>NUCLEOTIDE SEQUENCE [LARGE SCALE GENOMIC DNA]</scope>
    <source>
        <strain evidence="3">DSM 17436 / LMG 22146 / PsJN</strain>
        <plasmid evidence="2 3">pBPHYT01</plasmid>
    </source>
</reference>
<dbReference type="KEGG" id="bpy:Bphyt_7390"/>
<dbReference type="HOGENOM" id="CLU_2328390_0_0_4"/>
<feature type="chain" id="PRO_5002782592" evidence="1">
    <location>
        <begin position="24"/>
        <end position="98"/>
    </location>
</feature>
<evidence type="ECO:0000256" key="1">
    <source>
        <dbReference type="SAM" id="SignalP"/>
    </source>
</evidence>
<feature type="signal peptide" evidence="1">
    <location>
        <begin position="1"/>
        <end position="23"/>
    </location>
</feature>
<dbReference type="EMBL" id="CP001054">
    <property type="protein sequence ID" value="ACD21675.1"/>
    <property type="molecule type" value="Genomic_DNA"/>
</dbReference>
<geneLocation type="plasmid" evidence="2 3">
    <name>pBPHYT01</name>
</geneLocation>
<accession>B2TGV9</accession>
<protein>
    <submittedName>
        <fullName evidence="2">Uncharacterized protein</fullName>
    </submittedName>
</protein>
<keyword evidence="1" id="KW-0732">Signal</keyword>
<evidence type="ECO:0000313" key="3">
    <source>
        <dbReference type="Proteomes" id="UP000001739"/>
    </source>
</evidence>
<organism evidence="2 3">
    <name type="scientific">Paraburkholderia phytofirmans (strain DSM 17436 / LMG 22146 / PsJN)</name>
    <name type="common">Burkholderia phytofirmans</name>
    <dbReference type="NCBI Taxonomy" id="398527"/>
    <lineage>
        <taxon>Bacteria</taxon>
        <taxon>Pseudomonadati</taxon>
        <taxon>Pseudomonadota</taxon>
        <taxon>Betaproteobacteria</taxon>
        <taxon>Burkholderiales</taxon>
        <taxon>Burkholderiaceae</taxon>
        <taxon>Paraburkholderia</taxon>
    </lineage>
</organism>
<proteinExistence type="predicted"/>
<dbReference type="AlphaFoldDB" id="B2TGV9"/>
<dbReference type="RefSeq" id="WP_012431044.1">
    <property type="nucleotide sequence ID" value="NC_010679.1"/>
</dbReference>
<keyword evidence="2" id="KW-0614">Plasmid</keyword>
<dbReference type="Proteomes" id="UP000001739">
    <property type="component" value="Plasmid pBPHYT01"/>
</dbReference>
<gene>
    <name evidence="2" type="ordered locus">Bphyt_7390</name>
</gene>